<organism evidence="1 2">
    <name type="scientific">Allacma fusca</name>
    <dbReference type="NCBI Taxonomy" id="39272"/>
    <lineage>
        <taxon>Eukaryota</taxon>
        <taxon>Metazoa</taxon>
        <taxon>Ecdysozoa</taxon>
        <taxon>Arthropoda</taxon>
        <taxon>Hexapoda</taxon>
        <taxon>Collembola</taxon>
        <taxon>Symphypleona</taxon>
        <taxon>Sminthuridae</taxon>
        <taxon>Allacma</taxon>
    </lineage>
</organism>
<evidence type="ECO:0000313" key="1">
    <source>
        <dbReference type="EMBL" id="CAG7678702.1"/>
    </source>
</evidence>
<name>A0A8J2NNE3_9HEXA</name>
<dbReference type="AlphaFoldDB" id="A0A8J2NNE3"/>
<comment type="caution">
    <text evidence="1">The sequence shown here is derived from an EMBL/GenBank/DDBJ whole genome shotgun (WGS) entry which is preliminary data.</text>
</comment>
<dbReference type="Proteomes" id="UP000708208">
    <property type="component" value="Unassembled WGS sequence"/>
</dbReference>
<reference evidence="1" key="1">
    <citation type="submission" date="2021-06" db="EMBL/GenBank/DDBJ databases">
        <authorList>
            <person name="Hodson N. C."/>
            <person name="Mongue J. A."/>
            <person name="Jaron S. K."/>
        </authorList>
    </citation>
    <scope>NUCLEOTIDE SEQUENCE</scope>
</reference>
<dbReference type="EMBL" id="CAJVCH010015194">
    <property type="protein sequence ID" value="CAG7678702.1"/>
    <property type="molecule type" value="Genomic_DNA"/>
</dbReference>
<protein>
    <submittedName>
        <fullName evidence="1">Uncharacterized protein</fullName>
    </submittedName>
</protein>
<sequence length="122" mass="13943">MFYSVSTVYGDDEPLSVFPEGLYHKEAKGTVYIVTTSFITSCLHFGRPVSTSHLMDKKASDSLKDKASFKVKLYWVVEIPHQQTPLVAQCLLTFLQIKHPRVQWERDRVRRPAHPVKSPLGV</sequence>
<proteinExistence type="predicted"/>
<accession>A0A8J2NNE3</accession>
<evidence type="ECO:0000313" key="2">
    <source>
        <dbReference type="Proteomes" id="UP000708208"/>
    </source>
</evidence>
<gene>
    <name evidence="1" type="ORF">AFUS01_LOCUS2634</name>
</gene>
<keyword evidence="2" id="KW-1185">Reference proteome</keyword>